<sequence>LLIFLSLLPSSSGFLLPFLAYLQSDSPISNTTLNANYISSSAGFSATISSLDDGNTQNASFLIINETKINVFYTPPIQNGENYTTDLIKYFTSSENGVVSSSFGPPGTASKNPTLAPLYDYEANFTVQFYTGIW</sequence>
<dbReference type="WBParaSite" id="nRc.2.0.1.t21542-RA">
    <property type="protein sequence ID" value="nRc.2.0.1.t21542-RA"/>
    <property type="gene ID" value="nRc.2.0.1.g21542"/>
</dbReference>
<proteinExistence type="predicted"/>
<protein>
    <submittedName>
        <fullName evidence="2">Uncharacterized protein</fullName>
    </submittedName>
</protein>
<dbReference type="Proteomes" id="UP000887565">
    <property type="component" value="Unplaced"/>
</dbReference>
<evidence type="ECO:0000313" key="1">
    <source>
        <dbReference type="Proteomes" id="UP000887565"/>
    </source>
</evidence>
<accession>A0A915J500</accession>
<evidence type="ECO:0000313" key="2">
    <source>
        <dbReference type="WBParaSite" id="nRc.2.0.1.t21542-RA"/>
    </source>
</evidence>
<keyword evidence="1" id="KW-1185">Reference proteome</keyword>
<reference evidence="2" key="1">
    <citation type="submission" date="2022-11" db="UniProtKB">
        <authorList>
            <consortium name="WormBaseParasite"/>
        </authorList>
    </citation>
    <scope>IDENTIFICATION</scope>
</reference>
<name>A0A915J500_ROMCU</name>
<dbReference type="AlphaFoldDB" id="A0A915J500"/>
<organism evidence="1 2">
    <name type="scientific">Romanomermis culicivorax</name>
    <name type="common">Nematode worm</name>
    <dbReference type="NCBI Taxonomy" id="13658"/>
    <lineage>
        <taxon>Eukaryota</taxon>
        <taxon>Metazoa</taxon>
        <taxon>Ecdysozoa</taxon>
        <taxon>Nematoda</taxon>
        <taxon>Enoplea</taxon>
        <taxon>Dorylaimia</taxon>
        <taxon>Mermithida</taxon>
        <taxon>Mermithoidea</taxon>
        <taxon>Mermithidae</taxon>
        <taxon>Romanomermis</taxon>
    </lineage>
</organism>